<dbReference type="OrthoDB" id="5729110at2"/>
<dbReference type="RefSeq" id="WP_065271140.1">
    <property type="nucleotide sequence ID" value="NZ_CP015124.1"/>
</dbReference>
<feature type="domain" description="Imelysin-like" evidence="4">
    <location>
        <begin position="42"/>
        <end position="323"/>
    </location>
</feature>
<feature type="chain" id="PRO_5044369987" evidence="3">
    <location>
        <begin position="32"/>
        <end position="344"/>
    </location>
</feature>
<dbReference type="InterPro" id="IPR038352">
    <property type="entry name" value="Imelysin_sf"/>
</dbReference>
<organism evidence="5 6">
    <name type="scientific">Phaeobacter gallaeciensis</name>
    <dbReference type="NCBI Taxonomy" id="60890"/>
    <lineage>
        <taxon>Bacteria</taxon>
        <taxon>Pseudomonadati</taxon>
        <taxon>Pseudomonadota</taxon>
        <taxon>Alphaproteobacteria</taxon>
        <taxon>Rhodobacterales</taxon>
        <taxon>Roseobacteraceae</taxon>
        <taxon>Phaeobacter</taxon>
    </lineage>
</organism>
<dbReference type="EMBL" id="CP015124">
    <property type="protein sequence ID" value="ANP36122.1"/>
    <property type="molecule type" value="Genomic_DNA"/>
</dbReference>
<dbReference type="InterPro" id="IPR034984">
    <property type="entry name" value="Imelysin-like_IPPA"/>
</dbReference>
<keyword evidence="2 3" id="KW-0732">Signal</keyword>
<gene>
    <name evidence="5" type="ORF">JL2886_01201</name>
</gene>
<dbReference type="PATRIC" id="fig|60890.4.peg.1176"/>
<accession>A0A1B0ZPK7</accession>
<reference evidence="5 6" key="1">
    <citation type="submission" date="2016-04" db="EMBL/GenBank/DDBJ databases">
        <authorList>
            <person name="Evans L.H."/>
            <person name="Alamgir A."/>
            <person name="Owens N."/>
            <person name="Weber N.D."/>
            <person name="Virtaneva K."/>
            <person name="Barbian K."/>
            <person name="Babar A."/>
            <person name="Rosenke K."/>
        </authorList>
    </citation>
    <scope>NUCLEOTIDE SEQUENCE [LARGE SCALE GENOMIC DNA]</scope>
    <source>
        <strain evidence="5 6">JL2886</strain>
    </source>
</reference>
<evidence type="ECO:0000259" key="4">
    <source>
        <dbReference type="Pfam" id="PF09375"/>
    </source>
</evidence>
<evidence type="ECO:0000256" key="1">
    <source>
        <dbReference type="ARBA" id="ARBA00004196"/>
    </source>
</evidence>
<protein>
    <submittedName>
        <fullName evidence="5">Peptidase M75</fullName>
    </submittedName>
</protein>
<dbReference type="CDD" id="cd14659">
    <property type="entry name" value="Imelysin-like_IPPA"/>
    <property type="match status" value="1"/>
</dbReference>
<evidence type="ECO:0000256" key="2">
    <source>
        <dbReference type="ARBA" id="ARBA00022729"/>
    </source>
</evidence>
<comment type="subcellular location">
    <subcellularLocation>
        <location evidence="1">Cell envelope</location>
    </subcellularLocation>
</comment>
<evidence type="ECO:0000313" key="6">
    <source>
        <dbReference type="Proteomes" id="UP000092565"/>
    </source>
</evidence>
<dbReference type="InterPro" id="IPR018976">
    <property type="entry name" value="Imelysin-like"/>
</dbReference>
<dbReference type="Gene3D" id="1.20.1420.20">
    <property type="entry name" value="M75 peptidase, HXXE motif"/>
    <property type="match status" value="1"/>
</dbReference>
<dbReference type="GO" id="GO:0030313">
    <property type="term" value="C:cell envelope"/>
    <property type="evidence" value="ECO:0007669"/>
    <property type="project" value="UniProtKB-SubCell"/>
</dbReference>
<proteinExistence type="predicted"/>
<feature type="signal peptide" evidence="3">
    <location>
        <begin position="1"/>
        <end position="31"/>
    </location>
</feature>
<dbReference type="Proteomes" id="UP000092565">
    <property type="component" value="Chromosome"/>
</dbReference>
<keyword evidence="6" id="KW-1185">Reference proteome</keyword>
<dbReference type="AlphaFoldDB" id="A0A1B0ZPK7"/>
<name>A0A1B0ZPK7_9RHOB</name>
<sequence length="344" mass="37563">MTRPSLSRLLAPALALSLALPLTLTPATAQAGVVEEALEQHILPGFETLAQEAQQLSATAAKVCDPGSVQLQQAYGEAFDAWVAVSHLRFGPTERDNRAFALAFWPDSRGKTPKALRALITAEDPIAKDAAAYTSVSIAARGFYALEFLLYDKDMQQQGSADYRCQLTRAIAEDIATTADVIWTDWRDSYADKIRHPGDRYRSEAEVKQELFKALNTGLQILIDMRLGRPLGTYDRPRPKRAEAYRSGRSQHHVILALEALAPLARILSDGDADLTAKLDGAFDTAIKHAKRLDDPTFAGVAEPGTRLRIEAVQQDIRKLRETIGEDLGPALGVEAGFNALDGD</sequence>
<evidence type="ECO:0000313" key="5">
    <source>
        <dbReference type="EMBL" id="ANP36122.1"/>
    </source>
</evidence>
<dbReference type="Pfam" id="PF09375">
    <property type="entry name" value="Peptidase_M75"/>
    <property type="match status" value="1"/>
</dbReference>
<evidence type="ECO:0000256" key="3">
    <source>
        <dbReference type="SAM" id="SignalP"/>
    </source>
</evidence>